<reference evidence="1 2" key="1">
    <citation type="journal article" date="2014" name="BMC Genomics">
        <title>Adaptive genomic structural variation in the grape powdery mildew pathogen, Erysiphe necator.</title>
        <authorList>
            <person name="Jones L."/>
            <person name="Riaz S."/>
            <person name="Morales-Cruz A."/>
            <person name="Amrine K.C."/>
            <person name="McGuire B."/>
            <person name="Gubler W.D."/>
            <person name="Walker M.A."/>
            <person name="Cantu D."/>
        </authorList>
    </citation>
    <scope>NUCLEOTIDE SEQUENCE [LARGE SCALE GENOMIC DNA]</scope>
    <source>
        <strain evidence="2">c</strain>
    </source>
</reference>
<protein>
    <submittedName>
        <fullName evidence="1">Uncharacterized protein</fullName>
    </submittedName>
</protein>
<accession>A0A0B1NW45</accession>
<evidence type="ECO:0000313" key="1">
    <source>
        <dbReference type="EMBL" id="KHJ30607.1"/>
    </source>
</evidence>
<sequence length="99" mass="11407">MASRIFRDTESSFSKNIILIDQSSWLPWINIIKSRAVRGCRVNVWKYIDPSITSQPELPAIPRKPKPSDIKAGANGIIQLDDSEFAKIQYIEQEYKERV</sequence>
<dbReference type="EMBL" id="JNVN01003892">
    <property type="protein sequence ID" value="KHJ30607.1"/>
    <property type="molecule type" value="Genomic_DNA"/>
</dbReference>
<gene>
    <name evidence="1" type="ORF">EV44_g3167</name>
</gene>
<name>A0A0B1NW45_UNCNE</name>
<dbReference type="AlphaFoldDB" id="A0A0B1NW45"/>
<keyword evidence="2" id="KW-1185">Reference proteome</keyword>
<comment type="caution">
    <text evidence="1">The sequence shown here is derived from an EMBL/GenBank/DDBJ whole genome shotgun (WGS) entry which is preliminary data.</text>
</comment>
<organism evidence="1 2">
    <name type="scientific">Uncinula necator</name>
    <name type="common">Grape powdery mildew</name>
    <dbReference type="NCBI Taxonomy" id="52586"/>
    <lineage>
        <taxon>Eukaryota</taxon>
        <taxon>Fungi</taxon>
        <taxon>Dikarya</taxon>
        <taxon>Ascomycota</taxon>
        <taxon>Pezizomycotina</taxon>
        <taxon>Leotiomycetes</taxon>
        <taxon>Erysiphales</taxon>
        <taxon>Erysiphaceae</taxon>
        <taxon>Erysiphe</taxon>
    </lineage>
</organism>
<proteinExistence type="predicted"/>
<dbReference type="Proteomes" id="UP000030854">
    <property type="component" value="Unassembled WGS sequence"/>
</dbReference>
<evidence type="ECO:0000313" key="2">
    <source>
        <dbReference type="Proteomes" id="UP000030854"/>
    </source>
</evidence>
<dbReference type="HOGENOM" id="CLU_2322092_0_0_1"/>